<sequence length="403" mass="44860">MHLIILTQYFPPEVGAPQARLSELCRHFVQHGHSVTVLTGMPNYPQGKILDGYGGAIRRETSEGIDIIRTFIYPTQKANFIHRLTNYFSFALSSAFLGSFVLPRADYLFVESPPLFLGLSGFWLSRLKRMRMIFNVSDLWPESAVELGVLDKNSFAYQLSARLEKFCYQQAWLITGQSKSIMEDIRTRFPDRPTFHLSNGVDTNVFHPDRKTQEASEAIGKGKNCIVLYAGLHGLAQGLEQALAAAELLRKEDDLKFVLIGSGPTKHSLVEQARQNNLTNVCFLESRPAREIPALVAAADIVLVPLKMYITGAVPSKLYEAMASGRPVILVAGGEAAEIVRDHQTGMVVEPGDVASLVQAIRTLLTQPDLRKTLGENGRRVAEQYFDRTTIAARFIDHLEICL</sequence>
<dbReference type="EMBL" id="CP116968">
    <property type="protein sequence ID" value="WNM60273.1"/>
    <property type="molecule type" value="Genomic_DNA"/>
</dbReference>
<gene>
    <name evidence="3" type="ORF">PQG83_10905</name>
</gene>
<dbReference type="RefSeq" id="WP_312740789.1">
    <property type="nucleotide sequence ID" value="NZ_CP116968.1"/>
</dbReference>
<dbReference type="Pfam" id="PF00534">
    <property type="entry name" value="Glycos_transf_1"/>
    <property type="match status" value="1"/>
</dbReference>
<accession>A0AA96GJT1</accession>
<organism evidence="3 4">
    <name type="scientific">Candidatus Nitrospira neomarina</name>
    <dbReference type="NCBI Taxonomy" id="3020899"/>
    <lineage>
        <taxon>Bacteria</taxon>
        <taxon>Pseudomonadati</taxon>
        <taxon>Nitrospirota</taxon>
        <taxon>Nitrospiria</taxon>
        <taxon>Nitrospirales</taxon>
        <taxon>Nitrospiraceae</taxon>
        <taxon>Nitrospira</taxon>
    </lineage>
</organism>
<dbReference type="InterPro" id="IPR050194">
    <property type="entry name" value="Glycosyltransferase_grp1"/>
</dbReference>
<dbReference type="SUPFAM" id="SSF53756">
    <property type="entry name" value="UDP-Glycosyltransferase/glycogen phosphorylase"/>
    <property type="match status" value="1"/>
</dbReference>
<name>A0AA96GJT1_9BACT</name>
<keyword evidence="4" id="KW-1185">Reference proteome</keyword>
<dbReference type="PANTHER" id="PTHR45947:SF3">
    <property type="entry name" value="SULFOQUINOVOSYL TRANSFERASE SQD2"/>
    <property type="match status" value="1"/>
</dbReference>
<evidence type="ECO:0000259" key="2">
    <source>
        <dbReference type="Pfam" id="PF13579"/>
    </source>
</evidence>
<dbReference type="CDD" id="cd03794">
    <property type="entry name" value="GT4_WbuB-like"/>
    <property type="match status" value="1"/>
</dbReference>
<dbReference type="PANTHER" id="PTHR45947">
    <property type="entry name" value="SULFOQUINOVOSYL TRANSFERASE SQD2"/>
    <property type="match status" value="1"/>
</dbReference>
<evidence type="ECO:0000259" key="1">
    <source>
        <dbReference type="Pfam" id="PF00534"/>
    </source>
</evidence>
<dbReference type="GO" id="GO:0016758">
    <property type="term" value="F:hexosyltransferase activity"/>
    <property type="evidence" value="ECO:0007669"/>
    <property type="project" value="TreeGrafter"/>
</dbReference>
<dbReference type="Proteomes" id="UP001302494">
    <property type="component" value="Chromosome"/>
</dbReference>
<feature type="domain" description="Glycosyltransferase subfamily 4-like N-terminal" evidence="2">
    <location>
        <begin position="16"/>
        <end position="193"/>
    </location>
</feature>
<protein>
    <submittedName>
        <fullName evidence="3">Glycosyltransferase family 4 protein</fullName>
    </submittedName>
</protein>
<proteinExistence type="predicted"/>
<dbReference type="InterPro" id="IPR028098">
    <property type="entry name" value="Glyco_trans_4-like_N"/>
</dbReference>
<dbReference type="Gene3D" id="3.40.50.2000">
    <property type="entry name" value="Glycogen Phosphorylase B"/>
    <property type="match status" value="2"/>
</dbReference>
<dbReference type="AlphaFoldDB" id="A0AA96GJT1"/>
<feature type="domain" description="Glycosyl transferase family 1" evidence="1">
    <location>
        <begin position="213"/>
        <end position="380"/>
    </location>
</feature>
<dbReference type="KEGG" id="nneo:PQG83_10905"/>
<evidence type="ECO:0000313" key="4">
    <source>
        <dbReference type="Proteomes" id="UP001302494"/>
    </source>
</evidence>
<dbReference type="InterPro" id="IPR001296">
    <property type="entry name" value="Glyco_trans_1"/>
</dbReference>
<reference evidence="3 4" key="1">
    <citation type="submission" date="2023-01" db="EMBL/GenBank/DDBJ databases">
        <title>Cultivation and genomic characterization of new, ubiquitous marine nitrite-oxidizing bacteria from the Nitrospirales.</title>
        <authorList>
            <person name="Mueller A.J."/>
            <person name="Daebeler A."/>
            <person name="Herbold C.W."/>
            <person name="Kirkegaard R.H."/>
            <person name="Daims H."/>
        </authorList>
    </citation>
    <scope>NUCLEOTIDE SEQUENCE [LARGE SCALE GENOMIC DNA]</scope>
    <source>
        <strain evidence="3 4">DK</strain>
    </source>
</reference>
<dbReference type="Pfam" id="PF13579">
    <property type="entry name" value="Glyco_trans_4_4"/>
    <property type="match status" value="1"/>
</dbReference>
<evidence type="ECO:0000313" key="3">
    <source>
        <dbReference type="EMBL" id="WNM60273.1"/>
    </source>
</evidence>